<organism evidence="1 2">
    <name type="scientific">Paraburkholderia edwinii</name>
    <dbReference type="NCBI Taxonomy" id="2861782"/>
    <lineage>
        <taxon>Bacteria</taxon>
        <taxon>Pseudomonadati</taxon>
        <taxon>Pseudomonadota</taxon>
        <taxon>Betaproteobacteria</taxon>
        <taxon>Burkholderiales</taxon>
        <taxon>Burkholderiaceae</taxon>
        <taxon>Paraburkholderia</taxon>
    </lineage>
</organism>
<evidence type="ECO:0000313" key="2">
    <source>
        <dbReference type="Proteomes" id="UP000826462"/>
    </source>
</evidence>
<reference evidence="1 2" key="1">
    <citation type="submission" date="2021-07" db="EMBL/GenBank/DDBJ databases">
        <title>Paraburkholderia edwinii protects Aspergillus sp. from phenazines by acting as a toxin sponge.</title>
        <authorList>
            <person name="Dahlstrom K.M."/>
            <person name="Newman D.K."/>
        </authorList>
    </citation>
    <scope>NUCLEOTIDE SEQUENCE [LARGE SCALE GENOMIC DNA]</scope>
    <source>
        <strain evidence="1 2">Pe01</strain>
    </source>
</reference>
<proteinExistence type="predicted"/>
<evidence type="ECO:0000313" key="1">
    <source>
        <dbReference type="EMBL" id="QYD68278.1"/>
    </source>
</evidence>
<dbReference type="RefSeq" id="WP_219797671.1">
    <property type="nucleotide sequence ID" value="NZ_CP080095.1"/>
</dbReference>
<sequence length="245" mass="27929">MKTKAYHAFEQKIIYFDDDVTVIDIIRANVINGELTDENSKHVLKNLDKDKHHHLTRRKNSDASRKLLINHLRQTVYSSYVKDLYEEVTHYLRTILEKSAANGFDAGRIIGEHSVKFDAKAILIAGDWRSVARLITDSVFQALEAEKSTLKLLEKISNKLALGVDHGLIDSALPYLEVRHYLVHADGKAPSDFNGKYPDIKIQNGYFLLNYNFVENLKAHTKNLVKAFDEAVVAKNLLKDEDLQP</sequence>
<name>A0ABX8UH48_9BURK</name>
<gene>
    <name evidence="1" type="ORF">KZJ38_18775</name>
</gene>
<dbReference type="EMBL" id="CP080095">
    <property type="protein sequence ID" value="QYD68278.1"/>
    <property type="molecule type" value="Genomic_DNA"/>
</dbReference>
<protein>
    <submittedName>
        <fullName evidence="1">Uncharacterized protein</fullName>
    </submittedName>
</protein>
<keyword evidence="2" id="KW-1185">Reference proteome</keyword>
<dbReference type="Proteomes" id="UP000826462">
    <property type="component" value="Chromosome 1"/>
</dbReference>
<accession>A0ABX8UH48</accession>